<proteinExistence type="predicted"/>
<keyword evidence="3" id="KW-1185">Reference proteome</keyword>
<dbReference type="EMBL" id="BDQV01000685">
    <property type="protein sequence ID" value="GAY67291.1"/>
    <property type="molecule type" value="Genomic_DNA"/>
</dbReference>
<evidence type="ECO:0000256" key="1">
    <source>
        <dbReference type="SAM" id="SignalP"/>
    </source>
</evidence>
<feature type="non-terminal residue" evidence="2">
    <location>
        <position position="166"/>
    </location>
</feature>
<accession>A0A2H5QRP5</accession>
<feature type="chain" id="PRO_5014137184" evidence="1">
    <location>
        <begin position="21"/>
        <end position="166"/>
    </location>
</feature>
<comment type="caution">
    <text evidence="2">The sequence shown here is derived from an EMBL/GenBank/DDBJ whole genome shotgun (WGS) entry which is preliminary data.</text>
</comment>
<sequence>MGQYFPLSVLLLFFINGQSSISSCKSDLGRPCFEKYLSFGQLSRSRNSNEVRFSPIEDRRSRLGISEILSWIREAGNRGDDTRSGHPPLIRNSLREANLCNPHSSNRFDIFRSSTSRDWRLVGKPSSGNDTTLGHRRICKFRREVRLCMQLGKAFRFSQSHIVSSV</sequence>
<dbReference type="Proteomes" id="UP000236630">
    <property type="component" value="Unassembled WGS sequence"/>
</dbReference>
<gene>
    <name evidence="2" type="ORF">CUMW_255400</name>
</gene>
<organism evidence="2 3">
    <name type="scientific">Citrus unshiu</name>
    <name type="common">Satsuma mandarin</name>
    <name type="synonym">Citrus nobilis var. unshiu</name>
    <dbReference type="NCBI Taxonomy" id="55188"/>
    <lineage>
        <taxon>Eukaryota</taxon>
        <taxon>Viridiplantae</taxon>
        <taxon>Streptophyta</taxon>
        <taxon>Embryophyta</taxon>
        <taxon>Tracheophyta</taxon>
        <taxon>Spermatophyta</taxon>
        <taxon>Magnoliopsida</taxon>
        <taxon>eudicotyledons</taxon>
        <taxon>Gunneridae</taxon>
        <taxon>Pentapetalae</taxon>
        <taxon>rosids</taxon>
        <taxon>malvids</taxon>
        <taxon>Sapindales</taxon>
        <taxon>Rutaceae</taxon>
        <taxon>Aurantioideae</taxon>
        <taxon>Citrus</taxon>
    </lineage>
</organism>
<keyword evidence="1" id="KW-0732">Signal</keyword>
<reference evidence="2 3" key="1">
    <citation type="journal article" date="2017" name="Front. Genet.">
        <title>Draft sequencing of the heterozygous diploid genome of Satsuma (Citrus unshiu Marc.) using a hybrid assembly approach.</title>
        <authorList>
            <person name="Shimizu T."/>
            <person name="Tanizawa Y."/>
            <person name="Mochizuki T."/>
            <person name="Nagasaki H."/>
            <person name="Yoshioka T."/>
            <person name="Toyoda A."/>
            <person name="Fujiyama A."/>
            <person name="Kaminuma E."/>
            <person name="Nakamura Y."/>
        </authorList>
    </citation>
    <scope>NUCLEOTIDE SEQUENCE [LARGE SCALE GENOMIC DNA]</scope>
    <source>
        <strain evidence="3">cv. Miyagawa wase</strain>
    </source>
</reference>
<feature type="signal peptide" evidence="1">
    <location>
        <begin position="1"/>
        <end position="20"/>
    </location>
</feature>
<protein>
    <submittedName>
        <fullName evidence="2">Uncharacterized protein</fullName>
    </submittedName>
</protein>
<evidence type="ECO:0000313" key="3">
    <source>
        <dbReference type="Proteomes" id="UP000236630"/>
    </source>
</evidence>
<dbReference type="AlphaFoldDB" id="A0A2H5QRP5"/>
<name>A0A2H5QRP5_CITUN</name>
<evidence type="ECO:0000313" key="2">
    <source>
        <dbReference type="EMBL" id="GAY67291.1"/>
    </source>
</evidence>